<evidence type="ECO:0000313" key="2">
    <source>
        <dbReference type="EMBL" id="CAB3368790.1"/>
    </source>
</evidence>
<organism evidence="2 3">
    <name type="scientific">Cloeon dipterum</name>
    <dbReference type="NCBI Taxonomy" id="197152"/>
    <lineage>
        <taxon>Eukaryota</taxon>
        <taxon>Metazoa</taxon>
        <taxon>Ecdysozoa</taxon>
        <taxon>Arthropoda</taxon>
        <taxon>Hexapoda</taxon>
        <taxon>Insecta</taxon>
        <taxon>Pterygota</taxon>
        <taxon>Palaeoptera</taxon>
        <taxon>Ephemeroptera</taxon>
        <taxon>Pisciforma</taxon>
        <taxon>Baetidae</taxon>
        <taxon>Cloeon</taxon>
    </lineage>
</organism>
<feature type="chain" id="PRO_5035777242" evidence="1">
    <location>
        <begin position="27"/>
        <end position="212"/>
    </location>
</feature>
<sequence>MQAFLQPTLLFLTSLAHQSMSGGAQALLSPAAGAFQNYPYATAGYAPFYQPQRAYAPAFPSRLPFRRLPAFRRQPAVQPAYFDYSRAARQFYGQGASSYAPFFQGGQQPVAQLVLINPALMQSLAQNPQQSPMFLMLQPQQAFAQVPQPQSQVVSRAVPQSQMTQILAAHHHPQAQSIVSHPQHSEANAYSVGGSYSYQNQELGKPVNHGKK</sequence>
<evidence type="ECO:0000313" key="3">
    <source>
        <dbReference type="Proteomes" id="UP000494165"/>
    </source>
</evidence>
<evidence type="ECO:0000256" key="1">
    <source>
        <dbReference type="SAM" id="SignalP"/>
    </source>
</evidence>
<accession>A0A8S1CGY6</accession>
<keyword evidence="1" id="KW-0732">Signal</keyword>
<comment type="caution">
    <text evidence="2">The sequence shown here is derived from an EMBL/GenBank/DDBJ whole genome shotgun (WGS) entry which is preliminary data.</text>
</comment>
<name>A0A8S1CGY6_9INSE</name>
<dbReference type="AlphaFoldDB" id="A0A8S1CGY6"/>
<protein>
    <submittedName>
        <fullName evidence="2">Uncharacterized protein</fullName>
    </submittedName>
</protein>
<gene>
    <name evidence="2" type="ORF">CLODIP_2_CD00822</name>
</gene>
<feature type="signal peptide" evidence="1">
    <location>
        <begin position="1"/>
        <end position="26"/>
    </location>
</feature>
<dbReference type="Proteomes" id="UP000494165">
    <property type="component" value="Unassembled WGS sequence"/>
</dbReference>
<dbReference type="EMBL" id="CADEPI010000039">
    <property type="protein sequence ID" value="CAB3368790.1"/>
    <property type="molecule type" value="Genomic_DNA"/>
</dbReference>
<proteinExistence type="predicted"/>
<reference evidence="2 3" key="1">
    <citation type="submission" date="2020-04" db="EMBL/GenBank/DDBJ databases">
        <authorList>
            <person name="Alioto T."/>
            <person name="Alioto T."/>
            <person name="Gomez Garrido J."/>
        </authorList>
    </citation>
    <scope>NUCLEOTIDE SEQUENCE [LARGE SCALE GENOMIC DNA]</scope>
</reference>
<keyword evidence="3" id="KW-1185">Reference proteome</keyword>